<evidence type="ECO:0000313" key="2">
    <source>
        <dbReference type="EMBL" id="EJK47760.1"/>
    </source>
</evidence>
<proteinExistence type="predicted"/>
<keyword evidence="3" id="KW-1185">Reference proteome</keyword>
<organism evidence="2 3">
    <name type="scientific">Thalassiosira oceanica</name>
    <name type="common">Marine diatom</name>
    <dbReference type="NCBI Taxonomy" id="159749"/>
    <lineage>
        <taxon>Eukaryota</taxon>
        <taxon>Sar</taxon>
        <taxon>Stramenopiles</taxon>
        <taxon>Ochrophyta</taxon>
        <taxon>Bacillariophyta</taxon>
        <taxon>Coscinodiscophyceae</taxon>
        <taxon>Thalassiosirophycidae</taxon>
        <taxon>Thalassiosirales</taxon>
        <taxon>Thalassiosiraceae</taxon>
        <taxon>Thalassiosira</taxon>
    </lineage>
</organism>
<comment type="caution">
    <text evidence="2">The sequence shown here is derived from an EMBL/GenBank/DDBJ whole genome shotgun (WGS) entry which is preliminary data.</text>
</comment>
<protein>
    <submittedName>
        <fullName evidence="2">Uncharacterized protein</fullName>
    </submittedName>
</protein>
<evidence type="ECO:0000256" key="1">
    <source>
        <dbReference type="SAM" id="MobiDB-lite"/>
    </source>
</evidence>
<dbReference type="EMBL" id="AGNL01046651">
    <property type="protein sequence ID" value="EJK47760.1"/>
    <property type="molecule type" value="Genomic_DNA"/>
</dbReference>
<name>K0R527_THAOC</name>
<gene>
    <name evidence="2" type="ORF">THAOC_33499</name>
</gene>
<sequence length="115" mass="12171">MYINRAPYSEEIETVNSKVVAVFSSRSAAEAKAEDYFFESLGLEDNGDSDSGYKWSAIEGGGDCNEFDQEVGLHPVRTASSTPPSTALDGASSTPSHSRKPYRDAPTVATSTAAG</sequence>
<dbReference type="Proteomes" id="UP000266841">
    <property type="component" value="Unassembled WGS sequence"/>
</dbReference>
<accession>K0R527</accession>
<feature type="region of interest" description="Disordered" evidence="1">
    <location>
        <begin position="66"/>
        <end position="115"/>
    </location>
</feature>
<evidence type="ECO:0000313" key="3">
    <source>
        <dbReference type="Proteomes" id="UP000266841"/>
    </source>
</evidence>
<dbReference type="AlphaFoldDB" id="K0R527"/>
<reference evidence="2 3" key="1">
    <citation type="journal article" date="2012" name="Genome Biol.">
        <title>Genome and low-iron response of an oceanic diatom adapted to chronic iron limitation.</title>
        <authorList>
            <person name="Lommer M."/>
            <person name="Specht M."/>
            <person name="Roy A.S."/>
            <person name="Kraemer L."/>
            <person name="Andreson R."/>
            <person name="Gutowska M.A."/>
            <person name="Wolf J."/>
            <person name="Bergner S.V."/>
            <person name="Schilhabel M.B."/>
            <person name="Klostermeier U.C."/>
            <person name="Beiko R.G."/>
            <person name="Rosenstiel P."/>
            <person name="Hippler M."/>
            <person name="Laroche J."/>
        </authorList>
    </citation>
    <scope>NUCLEOTIDE SEQUENCE [LARGE SCALE GENOMIC DNA]</scope>
    <source>
        <strain evidence="2 3">CCMP1005</strain>
    </source>
</reference>
<feature type="compositionally biased region" description="Polar residues" evidence="1">
    <location>
        <begin position="78"/>
        <end position="96"/>
    </location>
</feature>